<feature type="binding site" evidence="7">
    <location>
        <position position="11"/>
    </location>
    <ligand>
        <name>Zn(2+)</name>
        <dbReference type="ChEBI" id="CHEBI:29105"/>
    </ligand>
</feature>
<dbReference type="InterPro" id="IPR013150">
    <property type="entry name" value="TFIIB_cyclin"/>
</dbReference>
<dbReference type="GO" id="GO:0008270">
    <property type="term" value="F:zinc ion binding"/>
    <property type="evidence" value="ECO:0007669"/>
    <property type="project" value="UniProtKB-UniRule"/>
</dbReference>
<dbReference type="PROSITE" id="PS50943">
    <property type="entry name" value="HTH_CROC1"/>
    <property type="match status" value="1"/>
</dbReference>
<dbReference type="PROSITE" id="PS00782">
    <property type="entry name" value="TFIIB"/>
    <property type="match status" value="1"/>
</dbReference>
<dbReference type="Gene3D" id="1.10.472.10">
    <property type="entry name" value="Cyclin-like"/>
    <property type="match status" value="1"/>
</dbReference>
<keyword evidence="11" id="KW-1185">Reference proteome</keyword>
<dbReference type="Pfam" id="PF08271">
    <property type="entry name" value="Zn_Ribbon_TF"/>
    <property type="match status" value="1"/>
</dbReference>
<feature type="region of interest" description="Disordered" evidence="8">
    <location>
        <begin position="49"/>
        <end position="70"/>
    </location>
</feature>
<dbReference type="STRING" id="1903181.BTN85_0623"/>
<dbReference type="InterPro" id="IPR036915">
    <property type="entry name" value="Cyclin-like_sf"/>
</dbReference>
<evidence type="ECO:0000256" key="3">
    <source>
        <dbReference type="ARBA" id="ARBA00022737"/>
    </source>
</evidence>
<dbReference type="SMART" id="SM00385">
    <property type="entry name" value="CYCLIN"/>
    <property type="match status" value="2"/>
</dbReference>
<dbReference type="Gene3D" id="1.10.472.170">
    <property type="match status" value="1"/>
</dbReference>
<dbReference type="InterPro" id="IPR013137">
    <property type="entry name" value="Znf_TFIIB"/>
</dbReference>
<comment type="similarity">
    <text evidence="1 7">Belongs to the TFIIB family.</text>
</comment>
<dbReference type="SUPFAM" id="SSF57783">
    <property type="entry name" value="Zinc beta-ribbon"/>
    <property type="match status" value="1"/>
</dbReference>
<dbReference type="CDD" id="cd20550">
    <property type="entry name" value="CYCLIN_TFIIB_archaea_like_rpt2"/>
    <property type="match status" value="1"/>
</dbReference>
<dbReference type="SUPFAM" id="SSF47954">
    <property type="entry name" value="Cyclin-like"/>
    <property type="match status" value="2"/>
</dbReference>
<sequence>MSDKEEDKERCPECGGMLIVEENKLRCEKCGLILEEDYLNRKPDWRAFSSEERDKKKRSGPPVSVTKHDKGLSTEIGSYGISGEDFSPEKRRYLSRLRRLHSQSRRLSGKERSLSVGFQELHRISTQLSLSKSVHEFASVIYKVASDKNLIKGRSIESIAAAALYIACRYYNVPRTLDEFKEVARVSKKKIARAERFLVKNLDVSLEPTSPVDYIPRFVSKVGLGKDVEDLSNEIAEKAMEEGVLSGRSPVSIAVASIYIAARRKEVKMTQRELSEVSGVSVVTIRKRFHEIEEILGS</sequence>
<reference evidence="10" key="1">
    <citation type="submission" date="2016-12" db="EMBL/GenBank/DDBJ databases">
        <title>Discovery of methanogenic haloarchaea.</title>
        <authorList>
            <person name="Sorokin D.Y."/>
            <person name="Makarova K.S."/>
            <person name="Abbas B."/>
            <person name="Ferrer M."/>
            <person name="Golyshin P.N."/>
        </authorList>
    </citation>
    <scope>NUCLEOTIDE SEQUENCE [LARGE SCALE GENOMIC DNA]</scope>
    <source>
        <strain evidence="10">HMET1</strain>
    </source>
</reference>
<feature type="binding site" evidence="7">
    <location>
        <position position="30"/>
    </location>
    <ligand>
        <name>Zn(2+)</name>
        <dbReference type="ChEBI" id="CHEBI:29105"/>
    </ligand>
</feature>
<dbReference type="InterPro" id="IPR013763">
    <property type="entry name" value="Cyclin-like_dom"/>
</dbReference>
<name>A0A1Q6DUW7_METT1</name>
<dbReference type="PANTHER" id="PTHR11618:SF13">
    <property type="entry name" value="TRANSCRIPTION INITIATION FACTOR IIB"/>
    <property type="match status" value="1"/>
</dbReference>
<dbReference type="GO" id="GO:0003700">
    <property type="term" value="F:DNA-binding transcription factor activity"/>
    <property type="evidence" value="ECO:0007669"/>
    <property type="project" value="UniProtKB-UniRule"/>
</dbReference>
<gene>
    <name evidence="7" type="primary">tfb</name>
    <name evidence="10" type="ORF">BTN85_0623</name>
</gene>
<proteinExistence type="inferred from homology"/>
<dbReference type="Proteomes" id="UP000185744">
    <property type="component" value="Unassembled WGS sequence"/>
</dbReference>
<dbReference type="InterPro" id="IPR000812">
    <property type="entry name" value="TFIIB"/>
</dbReference>
<feature type="repeat" description="1" evidence="7">
    <location>
        <begin position="119"/>
        <end position="202"/>
    </location>
</feature>
<dbReference type="EMBL" id="MSDW01000001">
    <property type="protein sequence ID" value="OKY78138.1"/>
    <property type="molecule type" value="Genomic_DNA"/>
</dbReference>
<evidence type="ECO:0000256" key="7">
    <source>
        <dbReference type="HAMAP-Rule" id="MF_00383"/>
    </source>
</evidence>
<dbReference type="GO" id="GO:0070897">
    <property type="term" value="P:transcription preinitiation complex assembly"/>
    <property type="evidence" value="ECO:0007669"/>
    <property type="project" value="InterPro"/>
</dbReference>
<dbReference type="GO" id="GO:0003743">
    <property type="term" value="F:translation initiation factor activity"/>
    <property type="evidence" value="ECO:0007669"/>
    <property type="project" value="UniProtKB-KW"/>
</dbReference>
<evidence type="ECO:0000256" key="6">
    <source>
        <dbReference type="ARBA" id="ARBA00023163"/>
    </source>
</evidence>
<evidence type="ECO:0000256" key="2">
    <source>
        <dbReference type="ARBA" id="ARBA00013932"/>
    </source>
</evidence>
<evidence type="ECO:0000256" key="1">
    <source>
        <dbReference type="ARBA" id="ARBA00010857"/>
    </source>
</evidence>
<keyword evidence="7" id="KW-0862">Zinc</keyword>
<organism evidence="10 11">
    <name type="scientific">Methanohalarchaeum thermophilum</name>
    <dbReference type="NCBI Taxonomy" id="1903181"/>
    <lineage>
        <taxon>Archaea</taxon>
        <taxon>Methanobacteriati</taxon>
        <taxon>Methanobacteriota</taxon>
        <taxon>Methanonatronarchaeia</taxon>
        <taxon>Methanonatronarchaeales</taxon>
        <taxon>Methanonatronarchaeaceae</taxon>
        <taxon>Candidatus Methanohalarchaeum</taxon>
    </lineage>
</organism>
<comment type="function">
    <text evidence="7">Stabilizes TBP binding to an archaeal box-A promoter. Also responsible for recruiting RNA polymerase II to the pre-initiation complex (DNA-TBP-TFIIB).</text>
</comment>
<dbReference type="Pfam" id="PF00382">
    <property type="entry name" value="TFIIB"/>
    <property type="match status" value="2"/>
</dbReference>
<feature type="binding site" evidence="7">
    <location>
        <position position="14"/>
    </location>
    <ligand>
        <name>Zn(2+)</name>
        <dbReference type="ChEBI" id="CHEBI:29105"/>
    </ligand>
</feature>
<comment type="caution">
    <text evidence="10">The sequence shown here is derived from an EMBL/GenBank/DDBJ whole genome shotgun (WGS) entry which is preliminary data.</text>
</comment>
<feature type="domain" description="HTH cro/C1-type" evidence="9">
    <location>
        <begin position="260"/>
        <end position="287"/>
    </location>
</feature>
<dbReference type="PANTHER" id="PTHR11618">
    <property type="entry name" value="TRANSCRIPTION INITIATION FACTOR IIB-RELATED"/>
    <property type="match status" value="1"/>
</dbReference>
<dbReference type="HAMAP" id="MF_00383">
    <property type="entry name" value="TF2B_arch"/>
    <property type="match status" value="1"/>
</dbReference>
<dbReference type="InterPro" id="IPR001387">
    <property type="entry name" value="Cro/C1-type_HTH"/>
</dbReference>
<protein>
    <recommendedName>
        <fullName evidence="2 7">Transcription initiation factor IIB</fullName>
        <shortName evidence="7">TFIIB</shortName>
    </recommendedName>
</protein>
<dbReference type="PRINTS" id="PR00685">
    <property type="entry name" value="TIFACTORIIB"/>
</dbReference>
<dbReference type="GO" id="GO:0097550">
    <property type="term" value="C:transcription preinitiation complex"/>
    <property type="evidence" value="ECO:0007669"/>
    <property type="project" value="TreeGrafter"/>
</dbReference>
<evidence type="ECO:0000313" key="11">
    <source>
        <dbReference type="Proteomes" id="UP000185744"/>
    </source>
</evidence>
<keyword evidence="3 7" id="KW-0677">Repeat</keyword>
<evidence type="ECO:0000259" key="9">
    <source>
        <dbReference type="PROSITE" id="PS50943"/>
    </source>
</evidence>
<feature type="repeat" description="2" evidence="7">
    <location>
        <begin position="213"/>
        <end position="294"/>
    </location>
</feature>
<evidence type="ECO:0000256" key="5">
    <source>
        <dbReference type="ARBA" id="ARBA00023015"/>
    </source>
</evidence>
<dbReference type="InterPro" id="IPR023484">
    <property type="entry name" value="TFIIB_arc"/>
</dbReference>
<keyword evidence="7" id="KW-0479">Metal-binding</keyword>
<evidence type="ECO:0000313" key="10">
    <source>
        <dbReference type="EMBL" id="OKY78138.1"/>
    </source>
</evidence>
<accession>A0A1Q6DUW7</accession>
<dbReference type="GO" id="GO:0017025">
    <property type="term" value="F:TBP-class protein binding"/>
    <property type="evidence" value="ECO:0007669"/>
    <property type="project" value="InterPro"/>
</dbReference>
<keyword evidence="5 7" id="KW-0805">Transcription regulation</keyword>
<evidence type="ECO:0000256" key="8">
    <source>
        <dbReference type="SAM" id="MobiDB-lite"/>
    </source>
</evidence>
<keyword evidence="6 7" id="KW-0804">Transcription</keyword>
<dbReference type="InterPro" id="IPR023486">
    <property type="entry name" value="TFIIB_CS"/>
</dbReference>
<dbReference type="InParanoid" id="A0A1Q6DUW7"/>
<feature type="binding site" evidence="7">
    <location>
        <position position="27"/>
    </location>
    <ligand>
        <name>Zn(2+)</name>
        <dbReference type="ChEBI" id="CHEBI:29105"/>
    </ligand>
</feature>
<keyword evidence="4" id="KW-0863">Zinc-finger</keyword>
<dbReference type="AlphaFoldDB" id="A0A1Q6DUW7"/>
<evidence type="ECO:0000256" key="4">
    <source>
        <dbReference type="ARBA" id="ARBA00022771"/>
    </source>
</evidence>